<gene>
    <name evidence="1" type="ORF">PODLI_1B020044</name>
</gene>
<organism evidence="1 2">
    <name type="scientific">Podarcis lilfordi</name>
    <name type="common">Lilford's wall lizard</name>
    <dbReference type="NCBI Taxonomy" id="74358"/>
    <lineage>
        <taxon>Eukaryota</taxon>
        <taxon>Metazoa</taxon>
        <taxon>Chordata</taxon>
        <taxon>Craniata</taxon>
        <taxon>Vertebrata</taxon>
        <taxon>Euteleostomi</taxon>
        <taxon>Lepidosauria</taxon>
        <taxon>Squamata</taxon>
        <taxon>Bifurcata</taxon>
        <taxon>Unidentata</taxon>
        <taxon>Episquamata</taxon>
        <taxon>Laterata</taxon>
        <taxon>Lacertibaenia</taxon>
        <taxon>Lacertidae</taxon>
        <taxon>Podarcis</taxon>
    </lineage>
</organism>
<keyword evidence="2" id="KW-1185">Reference proteome</keyword>
<reference evidence="1" key="1">
    <citation type="submission" date="2022-12" db="EMBL/GenBank/DDBJ databases">
        <authorList>
            <person name="Alioto T."/>
            <person name="Alioto T."/>
            <person name="Gomez Garrido J."/>
        </authorList>
    </citation>
    <scope>NUCLEOTIDE SEQUENCE</scope>
</reference>
<accession>A0AA35KKZ8</accession>
<dbReference type="AlphaFoldDB" id="A0AA35KKZ8"/>
<protein>
    <submittedName>
        <fullName evidence="1">Uncharacterized protein</fullName>
    </submittedName>
</protein>
<dbReference type="Proteomes" id="UP001178461">
    <property type="component" value="Chromosome 7"/>
</dbReference>
<evidence type="ECO:0000313" key="2">
    <source>
        <dbReference type="Proteomes" id="UP001178461"/>
    </source>
</evidence>
<dbReference type="EMBL" id="OX395132">
    <property type="protein sequence ID" value="CAI5780186.1"/>
    <property type="molecule type" value="Genomic_DNA"/>
</dbReference>
<sequence length="67" mass="7566">MLKPSGSHLLGTITFTFVCIFHKQARRSSSTKVTLTTAMEGTSEDARDELYGKLKPSCFYDMQENRC</sequence>
<name>A0AA35KKZ8_9SAUR</name>
<evidence type="ECO:0000313" key="1">
    <source>
        <dbReference type="EMBL" id="CAI5780186.1"/>
    </source>
</evidence>
<proteinExistence type="predicted"/>